<dbReference type="Gene3D" id="3.40.50.620">
    <property type="entry name" value="HUPs"/>
    <property type="match status" value="1"/>
</dbReference>
<evidence type="ECO:0000256" key="3">
    <source>
        <dbReference type="ARBA" id="ARBA00008258"/>
    </source>
</evidence>
<dbReference type="PRINTS" id="PR01041">
    <property type="entry name" value="TRNASYNTHMET"/>
</dbReference>
<dbReference type="GO" id="GO:0005829">
    <property type="term" value="C:cytosol"/>
    <property type="evidence" value="ECO:0007669"/>
    <property type="project" value="TreeGrafter"/>
</dbReference>
<dbReference type="Gene3D" id="2.20.28.20">
    <property type="entry name" value="Methionyl-tRNA synthetase, Zn-domain"/>
    <property type="match status" value="1"/>
</dbReference>
<evidence type="ECO:0000256" key="1">
    <source>
        <dbReference type="ARBA" id="ARBA00003314"/>
    </source>
</evidence>
<dbReference type="AlphaFoldDB" id="A0A090QAI7"/>
<evidence type="ECO:0000259" key="16">
    <source>
        <dbReference type="Pfam" id="PF09334"/>
    </source>
</evidence>
<evidence type="ECO:0000313" key="17">
    <source>
        <dbReference type="EMBL" id="GAK98788.1"/>
    </source>
</evidence>
<evidence type="ECO:0000256" key="15">
    <source>
        <dbReference type="RuleBase" id="RU363039"/>
    </source>
</evidence>
<dbReference type="SUPFAM" id="SSF57770">
    <property type="entry name" value="Methionyl-tRNA synthetase (MetRS), Zn-domain"/>
    <property type="match status" value="1"/>
</dbReference>
<keyword evidence="12 15" id="KW-0030">Aminoacyl-tRNA synthetase</keyword>
<dbReference type="GO" id="GO:0006431">
    <property type="term" value="P:methionyl-tRNA aminoacylation"/>
    <property type="evidence" value="ECO:0007669"/>
    <property type="project" value="InterPro"/>
</dbReference>
<comment type="catalytic activity">
    <reaction evidence="14">
        <text>tRNA(Met) + L-methionine + ATP = L-methionyl-tRNA(Met) + AMP + diphosphate</text>
        <dbReference type="Rhea" id="RHEA:13481"/>
        <dbReference type="Rhea" id="RHEA-COMP:9667"/>
        <dbReference type="Rhea" id="RHEA-COMP:9698"/>
        <dbReference type="ChEBI" id="CHEBI:30616"/>
        <dbReference type="ChEBI" id="CHEBI:33019"/>
        <dbReference type="ChEBI" id="CHEBI:57844"/>
        <dbReference type="ChEBI" id="CHEBI:78442"/>
        <dbReference type="ChEBI" id="CHEBI:78530"/>
        <dbReference type="ChEBI" id="CHEBI:456215"/>
        <dbReference type="EC" id="6.1.1.10"/>
    </reaction>
</comment>
<evidence type="ECO:0000256" key="10">
    <source>
        <dbReference type="ARBA" id="ARBA00022840"/>
    </source>
</evidence>
<accession>A0A090QAI7</accession>
<comment type="similarity">
    <text evidence="3">Belongs to the class-I aminoacyl-tRNA synthetase family. MetG type 1 subfamily.</text>
</comment>
<gene>
    <name evidence="17" type="ORF">JCM19314_2819</name>
</gene>
<dbReference type="InterPro" id="IPR023458">
    <property type="entry name" value="Met-tRNA_ligase_1"/>
</dbReference>
<comment type="function">
    <text evidence="1">Is required not only for elongation of protein synthesis but also for the initiation of all mRNA translation through initiator tRNA(fMet) aminoacylation.</text>
</comment>
<organism evidence="17 18">
    <name type="scientific">Nonlabens ulvanivorans</name>
    <name type="common">Persicivirga ulvanivorans</name>
    <dbReference type="NCBI Taxonomy" id="906888"/>
    <lineage>
        <taxon>Bacteria</taxon>
        <taxon>Pseudomonadati</taxon>
        <taxon>Bacteroidota</taxon>
        <taxon>Flavobacteriia</taxon>
        <taxon>Flavobacteriales</taxon>
        <taxon>Flavobacteriaceae</taxon>
        <taxon>Nonlabens</taxon>
    </lineage>
</organism>
<dbReference type="EMBL" id="BBMM01000001">
    <property type="protein sequence ID" value="GAK98788.1"/>
    <property type="molecule type" value="Genomic_DNA"/>
</dbReference>
<evidence type="ECO:0000256" key="2">
    <source>
        <dbReference type="ARBA" id="ARBA00004496"/>
    </source>
</evidence>
<evidence type="ECO:0000256" key="14">
    <source>
        <dbReference type="ARBA" id="ARBA00047364"/>
    </source>
</evidence>
<dbReference type="PROSITE" id="PS00178">
    <property type="entry name" value="AA_TRNA_LIGASE_I"/>
    <property type="match status" value="1"/>
</dbReference>
<dbReference type="InterPro" id="IPR014729">
    <property type="entry name" value="Rossmann-like_a/b/a_fold"/>
</dbReference>
<evidence type="ECO:0000256" key="13">
    <source>
        <dbReference type="ARBA" id="ARBA00030904"/>
    </source>
</evidence>
<keyword evidence="8 15" id="KW-0547">Nucleotide-binding</keyword>
<evidence type="ECO:0000256" key="8">
    <source>
        <dbReference type="ARBA" id="ARBA00022741"/>
    </source>
</evidence>
<dbReference type="Pfam" id="PF09334">
    <property type="entry name" value="tRNA-synt_1g"/>
    <property type="match status" value="1"/>
</dbReference>
<evidence type="ECO:0000256" key="7">
    <source>
        <dbReference type="ARBA" id="ARBA00022598"/>
    </source>
</evidence>
<evidence type="ECO:0000256" key="5">
    <source>
        <dbReference type="ARBA" id="ARBA00018753"/>
    </source>
</evidence>
<keyword evidence="6" id="KW-0963">Cytoplasm</keyword>
<keyword evidence="10 15" id="KW-0067">ATP-binding</keyword>
<dbReference type="PANTHER" id="PTHR45765:SF1">
    <property type="entry name" value="METHIONINE--TRNA LIGASE, CYTOPLASMIC"/>
    <property type="match status" value="1"/>
</dbReference>
<comment type="subcellular location">
    <subcellularLocation>
        <location evidence="2">Cytoplasm</location>
    </subcellularLocation>
</comment>
<dbReference type="InterPro" id="IPR001412">
    <property type="entry name" value="aa-tRNA-synth_I_CS"/>
</dbReference>
<dbReference type="InterPro" id="IPR033911">
    <property type="entry name" value="MetRS_core"/>
</dbReference>
<evidence type="ECO:0000256" key="12">
    <source>
        <dbReference type="ARBA" id="ARBA00023146"/>
    </source>
</evidence>
<dbReference type="GO" id="GO:0004825">
    <property type="term" value="F:methionine-tRNA ligase activity"/>
    <property type="evidence" value="ECO:0007669"/>
    <property type="project" value="UniProtKB-EC"/>
</dbReference>
<proteinExistence type="inferred from homology"/>
<dbReference type="InterPro" id="IPR015413">
    <property type="entry name" value="Methionyl/Leucyl_tRNA_Synth"/>
</dbReference>
<keyword evidence="7 15" id="KW-0436">Ligase</keyword>
<comment type="caution">
    <text evidence="17">The sequence shown here is derived from an EMBL/GenBank/DDBJ whole genome shotgun (WGS) entry which is preliminary data.</text>
</comment>
<reference evidence="17 18" key="1">
    <citation type="journal article" date="2014" name="Genome Announc.">
        <title>Draft Genome Sequences of Marine Flavobacterium Nonlabens Strains NR17, NR24, NR27, NR32, NR33, and Ara13.</title>
        <authorList>
            <person name="Nakanishi M."/>
            <person name="Meirelles P."/>
            <person name="Suzuki R."/>
            <person name="Takatani N."/>
            <person name="Mino S."/>
            <person name="Suda W."/>
            <person name="Oshima K."/>
            <person name="Hattori M."/>
            <person name="Ohkuma M."/>
            <person name="Hosokawa M."/>
            <person name="Miyashita K."/>
            <person name="Thompson F.L."/>
            <person name="Niwa A."/>
            <person name="Sawabe T."/>
            <person name="Sawabe T."/>
        </authorList>
    </citation>
    <scope>NUCLEOTIDE SEQUENCE [LARGE SCALE GENOMIC DNA]</scope>
    <source>
        <strain evidence="18">JCM19314</strain>
    </source>
</reference>
<name>A0A090QAI7_NONUL</name>
<feature type="domain" description="Methionyl/Leucyl tRNA synthetase" evidence="16">
    <location>
        <begin position="8"/>
        <end position="242"/>
    </location>
</feature>
<keyword evidence="9" id="KW-0862">Zinc</keyword>
<evidence type="ECO:0000313" key="18">
    <source>
        <dbReference type="Proteomes" id="UP000029226"/>
    </source>
</evidence>
<keyword evidence="11 15" id="KW-0648">Protein biosynthesis</keyword>
<evidence type="ECO:0000256" key="4">
    <source>
        <dbReference type="ARBA" id="ARBA00012838"/>
    </source>
</evidence>
<dbReference type="FunFam" id="2.20.28.20:FF:000001">
    <property type="entry name" value="Methionine--tRNA ligase"/>
    <property type="match status" value="1"/>
</dbReference>
<dbReference type="EC" id="6.1.1.10" evidence="4"/>
<evidence type="ECO:0000256" key="11">
    <source>
        <dbReference type="ARBA" id="ARBA00022917"/>
    </source>
</evidence>
<dbReference type="GO" id="GO:0005524">
    <property type="term" value="F:ATP binding"/>
    <property type="evidence" value="ECO:0007669"/>
    <property type="project" value="UniProtKB-KW"/>
</dbReference>
<dbReference type="InterPro" id="IPR029038">
    <property type="entry name" value="MetRS_Zn"/>
</dbReference>
<protein>
    <recommendedName>
        <fullName evidence="5">Methionine--tRNA ligase</fullName>
        <ecNumber evidence="4">6.1.1.10</ecNumber>
    </recommendedName>
    <alternativeName>
        <fullName evidence="13">Methionyl-tRNA synthetase</fullName>
    </alternativeName>
</protein>
<evidence type="ECO:0000256" key="6">
    <source>
        <dbReference type="ARBA" id="ARBA00022490"/>
    </source>
</evidence>
<sequence>MSSQQRFTITAALPYTNGPVHIGHLAGVYVPADIFARYQRMRGSDVAFICGSDEHGVPITIKAKKEGITPQELVDRYHKIIGDSFEEFGITFDHYGRTSSTEHHNTASAFFTKLYNDGKFIEQVTEQLYDPEADQFLADRFVVGTCPKCGNTESYGDQCEKCGTSHNATDLIDPKSAITGNIPELKETKHWFLPLDEYSDWLNEWIVEGHSKDWKANVLGQVKSWITDGLHPRAVTRDLDWGNSSSCRRSRW</sequence>
<dbReference type="Proteomes" id="UP000029226">
    <property type="component" value="Unassembled WGS sequence"/>
</dbReference>
<dbReference type="SUPFAM" id="SSF52374">
    <property type="entry name" value="Nucleotidylyl transferase"/>
    <property type="match status" value="1"/>
</dbReference>
<dbReference type="PANTHER" id="PTHR45765">
    <property type="entry name" value="METHIONINE--TRNA LIGASE"/>
    <property type="match status" value="1"/>
</dbReference>
<evidence type="ECO:0000256" key="9">
    <source>
        <dbReference type="ARBA" id="ARBA00022833"/>
    </source>
</evidence>